<dbReference type="GO" id="GO:0006357">
    <property type="term" value="P:regulation of transcription by RNA polymerase II"/>
    <property type="evidence" value="ECO:0007669"/>
    <property type="project" value="InterPro"/>
</dbReference>
<dbReference type="Gene3D" id="1.10.472.10">
    <property type="entry name" value="Cyclin-like"/>
    <property type="match status" value="2"/>
</dbReference>
<evidence type="ECO:0000313" key="2">
    <source>
        <dbReference type="Proteomes" id="UP000094455"/>
    </source>
</evidence>
<dbReference type="GO" id="GO:0016538">
    <property type="term" value="F:cyclin-dependent protein serine/threonine kinase regulator activity"/>
    <property type="evidence" value="ECO:0007669"/>
    <property type="project" value="InterPro"/>
</dbReference>
<sequence>MSQDSKATYVQLSKPYFTSREIDVITRKNVDLSQNIRNFKSKTKETFQILTTLIIKLKLPIRVLQNSSYFYQKFYLLNNNYKKYSNLHFEVGLAVLFISLKLNDYIKKVSVVISEAFTLKGNHLSSADIEENKKIIISLERKILEFQSFDFRNFLVEDFLIKFLKFFNAEKQDNGEVNANLHNGDTKQGNKLTSKKTFSYLSWCILNDLYLTSLVLQYPAHYNAMVSIKCASIIYNELIIDAENLDLNRKPINWDLKKLIAGNKSDLFIIMGCNQLLEYYIDNIGITFLKTCLAELDFKIEEKKLVDLLLNIKIDLNSKIPSHLSSDNTANSDDDLFFHTRDTDIAKNGSIRFLYNKQKFTDEVSMYNK</sequence>
<reference evidence="1 2" key="1">
    <citation type="journal article" date="2016" name="Proc. Natl. Acad. Sci. U.S.A.">
        <title>Comparative genomics of biotechnologically important yeasts.</title>
        <authorList>
            <person name="Riley R."/>
            <person name="Haridas S."/>
            <person name="Wolfe K.H."/>
            <person name="Lopes M.R."/>
            <person name="Hittinger C.T."/>
            <person name="Goeker M."/>
            <person name="Salamov A.A."/>
            <person name="Wisecaver J.H."/>
            <person name="Long T.M."/>
            <person name="Calvey C.H."/>
            <person name="Aerts A.L."/>
            <person name="Barry K.W."/>
            <person name="Choi C."/>
            <person name="Clum A."/>
            <person name="Coughlan A.Y."/>
            <person name="Deshpande S."/>
            <person name="Douglass A.P."/>
            <person name="Hanson S.J."/>
            <person name="Klenk H.-P."/>
            <person name="LaButti K.M."/>
            <person name="Lapidus A."/>
            <person name="Lindquist E.A."/>
            <person name="Lipzen A.M."/>
            <person name="Meier-Kolthoff J.P."/>
            <person name="Ohm R.A."/>
            <person name="Otillar R.P."/>
            <person name="Pangilinan J.L."/>
            <person name="Peng Y."/>
            <person name="Rokas A."/>
            <person name="Rosa C.A."/>
            <person name="Scheuner C."/>
            <person name="Sibirny A.A."/>
            <person name="Slot J.C."/>
            <person name="Stielow J.B."/>
            <person name="Sun H."/>
            <person name="Kurtzman C.P."/>
            <person name="Blackwell M."/>
            <person name="Grigoriev I.V."/>
            <person name="Jeffries T.W."/>
        </authorList>
    </citation>
    <scope>NUCLEOTIDE SEQUENCE [LARGE SCALE GENOMIC DNA]</scope>
    <source>
        <strain evidence="1 2">NRRL Y-2026</strain>
    </source>
</reference>
<dbReference type="STRING" id="763406.A0A1E3NFH1"/>
<evidence type="ECO:0000313" key="1">
    <source>
        <dbReference type="EMBL" id="ODQ44869.1"/>
    </source>
</evidence>
<evidence type="ECO:0008006" key="3">
    <source>
        <dbReference type="Google" id="ProtNLM"/>
    </source>
</evidence>
<dbReference type="InterPro" id="IPR043198">
    <property type="entry name" value="Cyclin/Ssn8"/>
</dbReference>
<dbReference type="RefSeq" id="XP_019015982.1">
    <property type="nucleotide sequence ID" value="XM_019161587.1"/>
</dbReference>
<dbReference type="SUPFAM" id="SSF47954">
    <property type="entry name" value="Cyclin-like"/>
    <property type="match status" value="2"/>
</dbReference>
<keyword evidence="2" id="KW-1185">Reference proteome</keyword>
<dbReference type="OrthoDB" id="4951845at2759"/>
<organism evidence="1 2">
    <name type="scientific">Pichia membranifaciens NRRL Y-2026</name>
    <dbReference type="NCBI Taxonomy" id="763406"/>
    <lineage>
        <taxon>Eukaryota</taxon>
        <taxon>Fungi</taxon>
        <taxon>Dikarya</taxon>
        <taxon>Ascomycota</taxon>
        <taxon>Saccharomycotina</taxon>
        <taxon>Pichiomycetes</taxon>
        <taxon>Pichiales</taxon>
        <taxon>Pichiaceae</taxon>
        <taxon>Pichia</taxon>
    </lineage>
</organism>
<dbReference type="AlphaFoldDB" id="A0A1E3NFH1"/>
<dbReference type="GeneID" id="30178274"/>
<dbReference type="EMBL" id="KV454005">
    <property type="protein sequence ID" value="ODQ44869.1"/>
    <property type="molecule type" value="Genomic_DNA"/>
</dbReference>
<name>A0A1E3NFH1_9ASCO</name>
<dbReference type="InterPro" id="IPR036915">
    <property type="entry name" value="Cyclin-like_sf"/>
</dbReference>
<dbReference type="Proteomes" id="UP000094455">
    <property type="component" value="Unassembled WGS sequence"/>
</dbReference>
<accession>A0A1E3NFH1</accession>
<dbReference type="PANTHER" id="PTHR10026">
    <property type="entry name" value="CYCLIN"/>
    <property type="match status" value="1"/>
</dbReference>
<proteinExistence type="predicted"/>
<protein>
    <recommendedName>
        <fullName evidence="3">Cyclin N-terminal domain-containing protein</fullName>
    </recommendedName>
</protein>
<gene>
    <name evidence="1" type="ORF">PICMEDRAFT_17400</name>
</gene>